<sequence length="141" mass="15117">MSPSSVTIEDVTNEPLGEETGGWGVPHIPPISEFHVVSTSASGGAVSAPVLVPSCTQPVVQPLRQPITSPFLISVAMTWGTSALDGNPLPRQKISVSQRQFSQPLPSQYQQPIFKPQPVIQPIPPLAQTQPPQIQPQQPPY</sequence>
<protein>
    <submittedName>
        <fullName evidence="1">Uncharacterized protein</fullName>
    </submittedName>
</protein>
<accession>A0ACB8ZT92</accession>
<organism evidence="1 2">
    <name type="scientific">Cichorium intybus</name>
    <name type="common">Chicory</name>
    <dbReference type="NCBI Taxonomy" id="13427"/>
    <lineage>
        <taxon>Eukaryota</taxon>
        <taxon>Viridiplantae</taxon>
        <taxon>Streptophyta</taxon>
        <taxon>Embryophyta</taxon>
        <taxon>Tracheophyta</taxon>
        <taxon>Spermatophyta</taxon>
        <taxon>Magnoliopsida</taxon>
        <taxon>eudicotyledons</taxon>
        <taxon>Gunneridae</taxon>
        <taxon>Pentapetalae</taxon>
        <taxon>asterids</taxon>
        <taxon>campanulids</taxon>
        <taxon>Asterales</taxon>
        <taxon>Asteraceae</taxon>
        <taxon>Cichorioideae</taxon>
        <taxon>Cichorieae</taxon>
        <taxon>Cichoriinae</taxon>
        <taxon>Cichorium</taxon>
    </lineage>
</organism>
<comment type="caution">
    <text evidence="1">The sequence shown here is derived from an EMBL/GenBank/DDBJ whole genome shotgun (WGS) entry which is preliminary data.</text>
</comment>
<proteinExistence type="predicted"/>
<evidence type="ECO:0000313" key="1">
    <source>
        <dbReference type="EMBL" id="KAI3700778.1"/>
    </source>
</evidence>
<dbReference type="Proteomes" id="UP001055811">
    <property type="component" value="Linkage Group LG08"/>
</dbReference>
<name>A0ACB8ZT92_CICIN</name>
<reference evidence="2" key="1">
    <citation type="journal article" date="2022" name="Mol. Ecol. Resour.">
        <title>The genomes of chicory, endive, great burdock and yacon provide insights into Asteraceae palaeo-polyploidization history and plant inulin production.</title>
        <authorList>
            <person name="Fan W."/>
            <person name="Wang S."/>
            <person name="Wang H."/>
            <person name="Wang A."/>
            <person name="Jiang F."/>
            <person name="Liu H."/>
            <person name="Zhao H."/>
            <person name="Xu D."/>
            <person name="Zhang Y."/>
        </authorList>
    </citation>
    <scope>NUCLEOTIDE SEQUENCE [LARGE SCALE GENOMIC DNA]</scope>
    <source>
        <strain evidence="2">cv. Punajuju</strain>
    </source>
</reference>
<reference evidence="1 2" key="2">
    <citation type="journal article" date="2022" name="Mol. Ecol. Resour.">
        <title>The genomes of chicory, endive, great burdock and yacon provide insights into Asteraceae paleo-polyploidization history and plant inulin production.</title>
        <authorList>
            <person name="Fan W."/>
            <person name="Wang S."/>
            <person name="Wang H."/>
            <person name="Wang A."/>
            <person name="Jiang F."/>
            <person name="Liu H."/>
            <person name="Zhao H."/>
            <person name="Xu D."/>
            <person name="Zhang Y."/>
        </authorList>
    </citation>
    <scope>NUCLEOTIDE SEQUENCE [LARGE SCALE GENOMIC DNA]</scope>
    <source>
        <strain evidence="2">cv. Punajuju</strain>
        <tissue evidence="1">Leaves</tissue>
    </source>
</reference>
<gene>
    <name evidence="1" type="ORF">L2E82_45416</name>
</gene>
<keyword evidence="2" id="KW-1185">Reference proteome</keyword>
<dbReference type="EMBL" id="CM042016">
    <property type="protein sequence ID" value="KAI3700778.1"/>
    <property type="molecule type" value="Genomic_DNA"/>
</dbReference>
<evidence type="ECO:0000313" key="2">
    <source>
        <dbReference type="Proteomes" id="UP001055811"/>
    </source>
</evidence>